<name>A0A0E9UDP2_ANGAN</name>
<reference evidence="1" key="2">
    <citation type="journal article" date="2015" name="Fish Shellfish Immunol.">
        <title>Early steps in the European eel (Anguilla anguilla)-Vibrio vulnificus interaction in the gills: Role of the RtxA13 toxin.</title>
        <authorList>
            <person name="Callol A."/>
            <person name="Pajuelo D."/>
            <person name="Ebbesson L."/>
            <person name="Teles M."/>
            <person name="MacKenzie S."/>
            <person name="Amaro C."/>
        </authorList>
    </citation>
    <scope>NUCLEOTIDE SEQUENCE</scope>
</reference>
<proteinExistence type="predicted"/>
<sequence>MSLCSICLQLVWKQACLY</sequence>
<reference evidence="1" key="1">
    <citation type="submission" date="2014-11" db="EMBL/GenBank/DDBJ databases">
        <authorList>
            <person name="Amaro Gonzalez C."/>
        </authorList>
    </citation>
    <scope>NUCLEOTIDE SEQUENCE</scope>
</reference>
<dbReference type="EMBL" id="GBXM01044593">
    <property type="protein sequence ID" value="JAH63984.1"/>
    <property type="molecule type" value="Transcribed_RNA"/>
</dbReference>
<accession>A0A0E9UDP2</accession>
<protein>
    <submittedName>
        <fullName evidence="1">Uncharacterized protein</fullName>
    </submittedName>
</protein>
<evidence type="ECO:0000313" key="1">
    <source>
        <dbReference type="EMBL" id="JAH63984.1"/>
    </source>
</evidence>
<dbReference type="AlphaFoldDB" id="A0A0E9UDP2"/>
<organism evidence="1">
    <name type="scientific">Anguilla anguilla</name>
    <name type="common">European freshwater eel</name>
    <name type="synonym">Muraena anguilla</name>
    <dbReference type="NCBI Taxonomy" id="7936"/>
    <lineage>
        <taxon>Eukaryota</taxon>
        <taxon>Metazoa</taxon>
        <taxon>Chordata</taxon>
        <taxon>Craniata</taxon>
        <taxon>Vertebrata</taxon>
        <taxon>Euteleostomi</taxon>
        <taxon>Actinopterygii</taxon>
        <taxon>Neopterygii</taxon>
        <taxon>Teleostei</taxon>
        <taxon>Anguilliformes</taxon>
        <taxon>Anguillidae</taxon>
        <taxon>Anguilla</taxon>
    </lineage>
</organism>